<feature type="transmembrane region" description="Helical" evidence="1">
    <location>
        <begin position="5"/>
        <end position="25"/>
    </location>
</feature>
<reference evidence="2 3" key="2">
    <citation type="journal article" date="2012" name="Stand. Genomic Sci.">
        <title>Complete genome sequence of the moderately thermophilic mineral-sulfide-oxidizing firmicute Sulfobacillus acidophilus type strain (NAL(T)).</title>
        <authorList>
            <person name="Anderson I."/>
            <person name="Chertkov O."/>
            <person name="Chen A."/>
            <person name="Saunders E."/>
            <person name="Lapidus A."/>
            <person name="Nolan M."/>
            <person name="Lucas S."/>
            <person name="Hammon N."/>
            <person name="Deshpande S."/>
            <person name="Cheng J.F."/>
            <person name="Han C."/>
            <person name="Tapia R."/>
            <person name="Goodwin L.A."/>
            <person name="Pitluck S."/>
            <person name="Liolios K."/>
            <person name="Pagani I."/>
            <person name="Ivanova N."/>
            <person name="Mikhailova N."/>
            <person name="Pati A."/>
            <person name="Palaniappan K."/>
            <person name="Land M."/>
            <person name="Pan C."/>
            <person name="Rohde M."/>
            <person name="Pukall R."/>
            <person name="Goker M."/>
            <person name="Detter J.C."/>
            <person name="Woyke T."/>
            <person name="Bristow J."/>
            <person name="Eisen J.A."/>
            <person name="Markowitz V."/>
            <person name="Hugenholtz P."/>
            <person name="Kyrpides N.C."/>
            <person name="Klenk H.P."/>
            <person name="Mavromatis K."/>
        </authorList>
    </citation>
    <scope>NUCLEOTIDE SEQUENCE [LARGE SCALE GENOMIC DNA]</scope>
    <source>
        <strain evidence="3">ATCC 700253 / DSM 10332 / NAL</strain>
    </source>
</reference>
<dbReference type="KEGG" id="sap:Sulac_0571"/>
<evidence type="ECO:0000313" key="3">
    <source>
        <dbReference type="Proteomes" id="UP000005439"/>
    </source>
</evidence>
<dbReference type="EMBL" id="CP003179">
    <property type="protein sequence ID" value="AEW04102.1"/>
    <property type="molecule type" value="Genomic_DNA"/>
</dbReference>
<name>G8TZD3_SULAD</name>
<dbReference type="HOGENOM" id="CLU_2248715_0_0_9"/>
<protein>
    <submittedName>
        <fullName evidence="2">Uncharacterized protein</fullName>
    </submittedName>
</protein>
<dbReference type="PATRIC" id="fig|679936.5.peg.610"/>
<gene>
    <name evidence="2" type="ordered locus">Sulac_0571</name>
</gene>
<accession>G8TZD3</accession>
<evidence type="ECO:0000256" key="1">
    <source>
        <dbReference type="SAM" id="Phobius"/>
    </source>
</evidence>
<sequence>MRSRWLWVTVAVTLGGIGITLWQIQTAHPTVNPLTPRILVILFSLALSVLIPPLIPFGRSGRGKAVAVGLLILAWLGWMFFFNEAAWLGPGLISSTLWIGRRTG</sequence>
<feature type="transmembrane region" description="Helical" evidence="1">
    <location>
        <begin position="65"/>
        <end position="82"/>
    </location>
</feature>
<reference evidence="3" key="1">
    <citation type="submission" date="2011-12" db="EMBL/GenBank/DDBJ databases">
        <title>The complete genome of chromosome of Sulfobacillus acidophilus DSM 10332.</title>
        <authorList>
            <person name="Lucas S."/>
            <person name="Han J."/>
            <person name="Lapidus A."/>
            <person name="Bruce D."/>
            <person name="Goodwin L."/>
            <person name="Pitluck S."/>
            <person name="Peters L."/>
            <person name="Kyrpides N."/>
            <person name="Mavromatis K."/>
            <person name="Ivanova N."/>
            <person name="Mikhailova N."/>
            <person name="Chertkov O."/>
            <person name="Saunders E."/>
            <person name="Detter J.C."/>
            <person name="Tapia R."/>
            <person name="Han C."/>
            <person name="Land M."/>
            <person name="Hauser L."/>
            <person name="Markowitz V."/>
            <person name="Cheng J.-F."/>
            <person name="Hugenholtz P."/>
            <person name="Woyke T."/>
            <person name="Wu D."/>
            <person name="Pukall R."/>
            <person name="Gehrich-Schroeter G."/>
            <person name="Schneider S."/>
            <person name="Klenk H.-P."/>
            <person name="Eisen J.A."/>
        </authorList>
    </citation>
    <scope>NUCLEOTIDE SEQUENCE [LARGE SCALE GENOMIC DNA]</scope>
    <source>
        <strain evidence="3">ATCC 700253 / DSM 10332 / NAL</strain>
    </source>
</reference>
<evidence type="ECO:0000313" key="2">
    <source>
        <dbReference type="EMBL" id="AEW04102.1"/>
    </source>
</evidence>
<dbReference type="Proteomes" id="UP000005439">
    <property type="component" value="Chromosome"/>
</dbReference>
<keyword evidence="3" id="KW-1185">Reference proteome</keyword>
<keyword evidence="1" id="KW-0812">Transmembrane</keyword>
<feature type="transmembrane region" description="Helical" evidence="1">
    <location>
        <begin position="37"/>
        <end position="58"/>
    </location>
</feature>
<organism evidence="2 3">
    <name type="scientific">Sulfobacillus acidophilus (strain ATCC 700253 / DSM 10332 / NAL)</name>
    <dbReference type="NCBI Taxonomy" id="679936"/>
    <lineage>
        <taxon>Bacteria</taxon>
        <taxon>Bacillati</taxon>
        <taxon>Bacillota</taxon>
        <taxon>Clostridia</taxon>
        <taxon>Eubacteriales</taxon>
        <taxon>Clostridiales Family XVII. Incertae Sedis</taxon>
        <taxon>Sulfobacillus</taxon>
    </lineage>
</organism>
<proteinExistence type="predicted"/>
<keyword evidence="1" id="KW-1133">Transmembrane helix</keyword>
<dbReference type="AlphaFoldDB" id="G8TZD3"/>
<keyword evidence="1" id="KW-0472">Membrane</keyword>